<keyword evidence="1" id="KW-1133">Transmembrane helix</keyword>
<evidence type="ECO:0000313" key="2">
    <source>
        <dbReference type="EMBL" id="SDC03130.1"/>
    </source>
</evidence>
<organism evidence="2 3">
    <name type="scientific">Geotoga petraea</name>
    <dbReference type="NCBI Taxonomy" id="28234"/>
    <lineage>
        <taxon>Bacteria</taxon>
        <taxon>Thermotogati</taxon>
        <taxon>Thermotogota</taxon>
        <taxon>Thermotogae</taxon>
        <taxon>Petrotogales</taxon>
        <taxon>Petrotogaceae</taxon>
        <taxon>Geotoga</taxon>
    </lineage>
</organism>
<proteinExistence type="predicted"/>
<feature type="transmembrane region" description="Helical" evidence="1">
    <location>
        <begin position="373"/>
        <end position="397"/>
    </location>
</feature>
<feature type="transmembrane region" description="Helical" evidence="1">
    <location>
        <begin position="197"/>
        <end position="214"/>
    </location>
</feature>
<protein>
    <submittedName>
        <fullName evidence="2">Uncharacterized protein</fullName>
    </submittedName>
</protein>
<dbReference type="RefSeq" id="WP_091402150.1">
    <property type="nucleotide sequence ID" value="NZ_FMYV01000001.1"/>
</dbReference>
<accession>A0A1G6I9L4</accession>
<gene>
    <name evidence="2" type="ORF">SAMN04488588_0297</name>
</gene>
<dbReference type="EMBL" id="FMYV01000001">
    <property type="protein sequence ID" value="SDC03130.1"/>
    <property type="molecule type" value="Genomic_DNA"/>
</dbReference>
<name>A0A1G6I9L4_9BACT</name>
<evidence type="ECO:0000313" key="3">
    <source>
        <dbReference type="Proteomes" id="UP000199322"/>
    </source>
</evidence>
<feature type="transmembrane region" description="Helical" evidence="1">
    <location>
        <begin position="7"/>
        <end position="26"/>
    </location>
</feature>
<keyword evidence="1" id="KW-0472">Membrane</keyword>
<feature type="transmembrane region" description="Helical" evidence="1">
    <location>
        <begin position="169"/>
        <end position="190"/>
    </location>
</feature>
<sequence>MKKFKKIFLYINIIFSIIFTIFISYYDFKNTQDYSFINKEVIEKNSIIMIKVDNQKEFLENIKNYDHIFIAEFSPSDEVFLKVKNSLTDEFLKKIKYVHYIKPEELDKYSNDIVVRRFIRAFEERKIQYFYIPDHEKKASLVENIEKYLGEPAYYKDIEQSYSGEYLKYISNILISANLLIYMPIFFMLYFVSLLFFYNWSFTIAGLFLSYIIFFKISNKNVFKIVLYSIIFGILIYASGFDFNFIFKLNTIRGVKIVLLGLPFFIFIKYLYSKKFDKFYKSDIIILIIGLLGVFLYLIRSNNWGFVLDIERQIRDFLDQYLIARPRTKELISYFFFFTKPFDTYFGKLIWILGKSILPVSIINTFLHFHTPIYLGILRTVNAFLIALIILVFIIMIKKLIYFRGKS</sequence>
<dbReference type="AlphaFoldDB" id="A0A1G6I9L4"/>
<dbReference type="STRING" id="28234.SAMN04488588_0297"/>
<feature type="transmembrane region" description="Helical" evidence="1">
    <location>
        <begin position="226"/>
        <end position="247"/>
    </location>
</feature>
<dbReference type="Pfam" id="PF18949">
    <property type="entry name" value="DUF5693"/>
    <property type="match status" value="1"/>
</dbReference>
<dbReference type="InterPro" id="IPR043748">
    <property type="entry name" value="DUF5693"/>
</dbReference>
<evidence type="ECO:0000256" key="1">
    <source>
        <dbReference type="SAM" id="Phobius"/>
    </source>
</evidence>
<keyword evidence="3" id="KW-1185">Reference proteome</keyword>
<feature type="transmembrane region" description="Helical" evidence="1">
    <location>
        <begin position="254"/>
        <end position="273"/>
    </location>
</feature>
<feature type="transmembrane region" description="Helical" evidence="1">
    <location>
        <begin position="279"/>
        <end position="299"/>
    </location>
</feature>
<reference evidence="2 3" key="1">
    <citation type="submission" date="2016-10" db="EMBL/GenBank/DDBJ databases">
        <authorList>
            <person name="de Groot N.N."/>
        </authorList>
    </citation>
    <scope>NUCLEOTIDE SEQUENCE [LARGE SCALE GENOMIC DNA]</scope>
    <source>
        <strain evidence="2 3">WG14</strain>
    </source>
</reference>
<keyword evidence="1" id="KW-0812">Transmembrane</keyword>
<dbReference type="Proteomes" id="UP000199322">
    <property type="component" value="Unassembled WGS sequence"/>
</dbReference>